<dbReference type="InterPro" id="IPR039331">
    <property type="entry name" value="PAPs-like"/>
</dbReference>
<dbReference type="Gene3D" id="2.130.10.10">
    <property type="entry name" value="YVTN repeat-like/Quinoprotein amine dehydrogenase"/>
    <property type="match status" value="1"/>
</dbReference>
<dbReference type="InterPro" id="IPR015943">
    <property type="entry name" value="WD40/YVTN_repeat-like_dom_sf"/>
</dbReference>
<accession>A0A917IBD5</accession>
<evidence type="ECO:0000313" key="7">
    <source>
        <dbReference type="Proteomes" id="UP000657592"/>
    </source>
</evidence>
<dbReference type="PANTHER" id="PTHR22953">
    <property type="entry name" value="ACID PHOSPHATASE RELATED"/>
    <property type="match status" value="1"/>
</dbReference>
<dbReference type="GO" id="GO:0003993">
    <property type="term" value="F:acid phosphatase activity"/>
    <property type="evidence" value="ECO:0007669"/>
    <property type="project" value="InterPro"/>
</dbReference>
<evidence type="ECO:0000259" key="4">
    <source>
        <dbReference type="Pfam" id="PF16640"/>
    </source>
</evidence>
<evidence type="ECO:0000256" key="1">
    <source>
        <dbReference type="ARBA" id="ARBA00022729"/>
    </source>
</evidence>
<keyword evidence="7" id="KW-1185">Reference proteome</keyword>
<sequence length="978" mass="104367">MTAHPLSGSPVPRRPRGRVALAFAVAVCATIGSVGLTASAAFAADTPYPAAQRYAITPVPDRITLIPTEDPATSQRVTWRADSATPRAQIVEAPAAFGDVQRSNAAAYDVIEVEAAFTEEVDPKTGYVNRYHTAEFTGLKPNTRYSYRVGDATQPVTSGSGASSINNWSPWMDFTTAADGLEPYSFIYFGDAQNYIDSAVPRVFQQAVKDRPDARILLHAGDLMNQTGTTDSSLRIQEKEWAEWYAAAGYSNQQRNVIATPGNHEYNSSTSISPFWKPQFPFPSNGPALADGTPMPEVERSAYYVDYQGVRYISLDSSPLQNGPVQEHVRAAQKEWLEQVLTDPERPKWTVVTYHHPAFAGTGTRNNSLVRADWTPLFDKYGVDLVLQGHDHVYNRGNLITDDDPNDPTKSHGTVYSISVSGGKMYSLNQGQNWTNNGANLRVNGQNIQLYQLIDVSEGSLLYQARLATGEFYDGYRVDKPGNGWNSPKIVTDLTDDPDTGNNPQQPSGITVTTVSASASAIELGQSIDVSAEVAPRVDGTVEFRSNGNPVGEPVAVIEGVATATLTDLPEGIHEITAWFTPADASFKPSNSSTVRVQVRGDAPVEAPFGHSPVGSLTSPTVGRGDAVDVDTAGGRLFVGDSSSAGKVQAIRLDGDQLLNEFSVGAPVRDLAYIPLLDAVAVGFSGGKVGAYSTAAATFGQPLIDVIQLPDSVRGVAVDQTRNLAFFTLNRGGIVTLDVATERLVGQIPTESTIYRIAVDETSGRLYATFDTNENGSEGLRVYDTRNDFAVVGSYTLDRGVRSVAVDPAAGLAYVGHRPTSSGQAGISVVSLEDGTVTRYADNAFGRAVEGIAVDPTTGLVYTSSANATPAPVTIVGRWQAPRVTEEPRHATVAAGEVATFRASAHAVPAATVVWQRELPGGSWERIEGATSGTLSVVATEELSGARSRAAFTTVIDGHEYTNYTAPATLTVQGAESR</sequence>
<gene>
    <name evidence="6" type="ORF">GCM10010921_02540</name>
</gene>
<feature type="signal peptide" evidence="2">
    <location>
        <begin position="1"/>
        <end position="43"/>
    </location>
</feature>
<dbReference type="Pfam" id="PF16656">
    <property type="entry name" value="Pur_ac_phosph_N"/>
    <property type="match status" value="1"/>
</dbReference>
<dbReference type="Pfam" id="PF16640">
    <property type="entry name" value="Big_3_5"/>
    <property type="match status" value="1"/>
</dbReference>
<comment type="caution">
    <text evidence="6">The sequence shown here is derived from an EMBL/GenBank/DDBJ whole genome shotgun (WGS) entry which is preliminary data.</text>
</comment>
<dbReference type="Proteomes" id="UP000657592">
    <property type="component" value="Unassembled WGS sequence"/>
</dbReference>
<dbReference type="SUPFAM" id="SSF50969">
    <property type="entry name" value="YVTN repeat-like/Quinoprotein amine dehydrogenase"/>
    <property type="match status" value="1"/>
</dbReference>
<dbReference type="AlphaFoldDB" id="A0A917IBD5"/>
<dbReference type="RefSeq" id="WP_229662994.1">
    <property type="nucleotide sequence ID" value="NZ_BMJY01000001.1"/>
</dbReference>
<dbReference type="Pfam" id="PF00149">
    <property type="entry name" value="Metallophos"/>
    <property type="match status" value="1"/>
</dbReference>
<dbReference type="InterPro" id="IPR008963">
    <property type="entry name" value="Purple_acid_Pase-like_N"/>
</dbReference>
<proteinExistence type="predicted"/>
<reference evidence="6" key="1">
    <citation type="journal article" date="2014" name="Int. J. Syst. Evol. Microbiol.">
        <title>Complete genome sequence of Corynebacterium casei LMG S-19264T (=DSM 44701T), isolated from a smear-ripened cheese.</title>
        <authorList>
            <consortium name="US DOE Joint Genome Institute (JGI-PGF)"/>
            <person name="Walter F."/>
            <person name="Albersmeier A."/>
            <person name="Kalinowski J."/>
            <person name="Ruckert C."/>
        </authorList>
    </citation>
    <scope>NUCLEOTIDE SEQUENCE</scope>
    <source>
        <strain evidence="6">CGMCC 1.15794</strain>
    </source>
</reference>
<dbReference type="EMBL" id="BMJY01000001">
    <property type="protein sequence ID" value="GGH34657.1"/>
    <property type="molecule type" value="Genomic_DNA"/>
</dbReference>
<dbReference type="InterPro" id="IPR032109">
    <property type="entry name" value="Big_3_5"/>
</dbReference>
<dbReference type="InterPro" id="IPR013783">
    <property type="entry name" value="Ig-like_fold"/>
</dbReference>
<dbReference type="GO" id="GO:0046872">
    <property type="term" value="F:metal ion binding"/>
    <property type="evidence" value="ECO:0007669"/>
    <property type="project" value="InterPro"/>
</dbReference>
<dbReference type="Gene3D" id="2.60.40.10">
    <property type="entry name" value="Immunoglobulins"/>
    <property type="match status" value="1"/>
</dbReference>
<dbReference type="InterPro" id="IPR015914">
    <property type="entry name" value="PAPs_N"/>
</dbReference>
<dbReference type="InterPro" id="IPR029052">
    <property type="entry name" value="Metallo-depent_PP-like"/>
</dbReference>
<organism evidence="6 7">
    <name type="scientific">Microbacterium album</name>
    <dbReference type="NCBI Taxonomy" id="2053191"/>
    <lineage>
        <taxon>Bacteria</taxon>
        <taxon>Bacillati</taxon>
        <taxon>Actinomycetota</taxon>
        <taxon>Actinomycetes</taxon>
        <taxon>Micrococcales</taxon>
        <taxon>Microbacteriaceae</taxon>
        <taxon>Microbacterium</taxon>
    </lineage>
</organism>
<evidence type="ECO:0000259" key="3">
    <source>
        <dbReference type="Pfam" id="PF00149"/>
    </source>
</evidence>
<dbReference type="SUPFAM" id="SSF56300">
    <property type="entry name" value="Metallo-dependent phosphatases"/>
    <property type="match status" value="1"/>
</dbReference>
<feature type="domain" description="Bacterial Ig-like" evidence="4">
    <location>
        <begin position="516"/>
        <end position="599"/>
    </location>
</feature>
<evidence type="ECO:0000259" key="5">
    <source>
        <dbReference type="Pfam" id="PF16656"/>
    </source>
</evidence>
<dbReference type="GO" id="GO:0005975">
    <property type="term" value="P:carbohydrate metabolic process"/>
    <property type="evidence" value="ECO:0007669"/>
    <property type="project" value="UniProtKB-ARBA"/>
</dbReference>
<evidence type="ECO:0000313" key="6">
    <source>
        <dbReference type="EMBL" id="GGH34657.1"/>
    </source>
</evidence>
<name>A0A917IBD5_9MICO</name>
<keyword evidence="1 2" id="KW-0732">Signal</keyword>
<reference evidence="6" key="2">
    <citation type="submission" date="2020-09" db="EMBL/GenBank/DDBJ databases">
        <authorList>
            <person name="Sun Q."/>
            <person name="Zhou Y."/>
        </authorList>
    </citation>
    <scope>NUCLEOTIDE SEQUENCE</scope>
    <source>
        <strain evidence="6">CGMCC 1.15794</strain>
    </source>
</reference>
<protein>
    <submittedName>
        <fullName evidence="6">Uncharacterized protein</fullName>
    </submittedName>
</protein>
<dbReference type="Gene3D" id="3.60.21.10">
    <property type="match status" value="1"/>
</dbReference>
<dbReference type="SUPFAM" id="SSF48726">
    <property type="entry name" value="Immunoglobulin"/>
    <property type="match status" value="1"/>
</dbReference>
<feature type="domain" description="Calcineurin-like phosphoesterase" evidence="3">
    <location>
        <begin position="197"/>
        <end position="394"/>
    </location>
</feature>
<dbReference type="Gene3D" id="2.60.40.380">
    <property type="entry name" value="Purple acid phosphatase-like, N-terminal"/>
    <property type="match status" value="1"/>
</dbReference>
<evidence type="ECO:0000256" key="2">
    <source>
        <dbReference type="SAM" id="SignalP"/>
    </source>
</evidence>
<dbReference type="InterPro" id="IPR004843">
    <property type="entry name" value="Calcineurin-like_PHP"/>
</dbReference>
<dbReference type="InterPro" id="IPR036179">
    <property type="entry name" value="Ig-like_dom_sf"/>
</dbReference>
<dbReference type="InterPro" id="IPR011044">
    <property type="entry name" value="Quino_amine_DH_bsu"/>
</dbReference>
<feature type="domain" description="Purple acid phosphatase N-terminal" evidence="5">
    <location>
        <begin position="60"/>
        <end position="176"/>
    </location>
</feature>
<dbReference type="SUPFAM" id="SSF49363">
    <property type="entry name" value="Purple acid phosphatase, N-terminal domain"/>
    <property type="match status" value="1"/>
</dbReference>
<feature type="chain" id="PRO_5037609382" evidence="2">
    <location>
        <begin position="44"/>
        <end position="978"/>
    </location>
</feature>
<dbReference type="PANTHER" id="PTHR22953:SF153">
    <property type="entry name" value="PURPLE ACID PHOSPHATASE"/>
    <property type="match status" value="1"/>
</dbReference>